<protein>
    <submittedName>
        <fullName evidence="5">FadR family transcriptional regulator</fullName>
    </submittedName>
</protein>
<dbReference type="Gene3D" id="1.10.10.10">
    <property type="entry name" value="Winged helix-like DNA-binding domain superfamily/Winged helix DNA-binding domain"/>
    <property type="match status" value="1"/>
</dbReference>
<proteinExistence type="predicted"/>
<evidence type="ECO:0000256" key="2">
    <source>
        <dbReference type="ARBA" id="ARBA00023125"/>
    </source>
</evidence>
<dbReference type="Pfam" id="PF00392">
    <property type="entry name" value="GntR"/>
    <property type="match status" value="1"/>
</dbReference>
<keyword evidence="6" id="KW-1185">Reference proteome</keyword>
<gene>
    <name evidence="5" type="ORF">L0M17_18715</name>
</gene>
<dbReference type="Pfam" id="PF07729">
    <property type="entry name" value="FCD"/>
    <property type="match status" value="1"/>
</dbReference>
<keyword evidence="1" id="KW-0805">Transcription regulation</keyword>
<evidence type="ECO:0000313" key="6">
    <source>
        <dbReference type="Proteomes" id="UP001202922"/>
    </source>
</evidence>
<dbReference type="InterPro" id="IPR036390">
    <property type="entry name" value="WH_DNA-bd_sf"/>
</dbReference>
<dbReference type="SMART" id="SM00895">
    <property type="entry name" value="FCD"/>
    <property type="match status" value="1"/>
</dbReference>
<dbReference type="PANTHER" id="PTHR43537">
    <property type="entry name" value="TRANSCRIPTIONAL REGULATOR, GNTR FAMILY"/>
    <property type="match status" value="1"/>
</dbReference>
<dbReference type="PROSITE" id="PS50949">
    <property type="entry name" value="HTH_GNTR"/>
    <property type="match status" value="1"/>
</dbReference>
<dbReference type="InterPro" id="IPR011711">
    <property type="entry name" value="GntR_C"/>
</dbReference>
<name>A0ABS9U5L1_9MICC</name>
<dbReference type="RefSeq" id="WP_241055894.1">
    <property type="nucleotide sequence ID" value="NZ_JAKZBV010000001.1"/>
</dbReference>
<dbReference type="InterPro" id="IPR036388">
    <property type="entry name" value="WH-like_DNA-bd_sf"/>
</dbReference>
<evidence type="ECO:0000259" key="4">
    <source>
        <dbReference type="PROSITE" id="PS50949"/>
    </source>
</evidence>
<keyword evidence="3" id="KW-0804">Transcription</keyword>
<evidence type="ECO:0000256" key="1">
    <source>
        <dbReference type="ARBA" id="ARBA00023015"/>
    </source>
</evidence>
<evidence type="ECO:0000256" key="3">
    <source>
        <dbReference type="ARBA" id="ARBA00023163"/>
    </source>
</evidence>
<reference evidence="5 6" key="1">
    <citation type="submission" date="2022-03" db="EMBL/GenBank/DDBJ databases">
        <title>Sinomonas sp. isolated from a soil.</title>
        <authorList>
            <person name="Han J."/>
            <person name="Kim D.-U."/>
        </authorList>
    </citation>
    <scope>NUCLEOTIDE SEQUENCE [LARGE SCALE GENOMIC DNA]</scope>
    <source>
        <strain evidence="5 6">5-5</strain>
    </source>
</reference>
<comment type="caution">
    <text evidence="5">The sequence shown here is derived from an EMBL/GenBank/DDBJ whole genome shotgun (WGS) entry which is preliminary data.</text>
</comment>
<dbReference type="InterPro" id="IPR000524">
    <property type="entry name" value="Tscrpt_reg_HTH_GntR"/>
</dbReference>
<dbReference type="SUPFAM" id="SSF46785">
    <property type="entry name" value="Winged helix' DNA-binding domain"/>
    <property type="match status" value="1"/>
</dbReference>
<feature type="domain" description="HTH gntR-type" evidence="4">
    <location>
        <begin position="17"/>
        <end position="84"/>
    </location>
</feature>
<dbReference type="Proteomes" id="UP001202922">
    <property type="component" value="Unassembled WGS sequence"/>
</dbReference>
<evidence type="ECO:0000313" key="5">
    <source>
        <dbReference type="EMBL" id="MCH6471973.1"/>
    </source>
</evidence>
<keyword evidence="2" id="KW-0238">DNA-binding</keyword>
<dbReference type="SMART" id="SM00345">
    <property type="entry name" value="HTH_GNTR"/>
    <property type="match status" value="1"/>
</dbReference>
<dbReference type="InterPro" id="IPR008920">
    <property type="entry name" value="TF_FadR/GntR_C"/>
</dbReference>
<dbReference type="SUPFAM" id="SSF48008">
    <property type="entry name" value="GntR ligand-binding domain-like"/>
    <property type="match status" value="1"/>
</dbReference>
<sequence>MPVVGPPKPLEGAPAATGLHGKVLDRMGSAIADGLLPVGSVLQLEELEERYAVSRSVVREAVRVLASMGLVAMRRRVGVQILPTSEWNVFDPQVIRWRLDSSNRFAQLRSLIELRSAIEPEAARMAALRAPQERAAEILTLAGELWAAGQDTNSERFLELDIEFHRLVLAASGNEMFAALYPLVGEVLAGRTHHGLMPERPHAEALEQHMSVAVAIQRSDPDTAHAAMRALMSRTMSEVSEQFGAGENLTLDEARQP</sequence>
<accession>A0ABS9U5L1</accession>
<dbReference type="EMBL" id="JAKZBV010000001">
    <property type="protein sequence ID" value="MCH6471973.1"/>
    <property type="molecule type" value="Genomic_DNA"/>
</dbReference>
<dbReference type="Gene3D" id="1.20.120.530">
    <property type="entry name" value="GntR ligand-binding domain-like"/>
    <property type="match status" value="1"/>
</dbReference>
<organism evidence="5 6">
    <name type="scientific">Sinomonas terrae</name>
    <dbReference type="NCBI Taxonomy" id="2908838"/>
    <lineage>
        <taxon>Bacteria</taxon>
        <taxon>Bacillati</taxon>
        <taxon>Actinomycetota</taxon>
        <taxon>Actinomycetes</taxon>
        <taxon>Micrococcales</taxon>
        <taxon>Micrococcaceae</taxon>
        <taxon>Sinomonas</taxon>
    </lineage>
</organism>
<dbReference type="PANTHER" id="PTHR43537:SF44">
    <property type="entry name" value="GNTR FAMILY REGULATORY PROTEIN"/>
    <property type="match status" value="1"/>
</dbReference>